<sequence length="152" mass="16873">MASSSSPSPQILCASFNQDNSLFYTGTKDGFKIFDARTGRLCYEKSLGGISNMEMYFGTSLLAIVGTGEQTALSPRRLCLFNTKTGATKKDLNFKTSVLAVQLSEQRYGILYDPIRDCITKALISDDIKISFLAGLDSKEPTKYLLRWKTKK</sequence>
<dbReference type="AlphaFoldDB" id="A0A8J5SW95"/>
<evidence type="ECO:0000256" key="1">
    <source>
        <dbReference type="ARBA" id="ARBA00022574"/>
    </source>
</evidence>
<evidence type="ECO:0000256" key="2">
    <source>
        <dbReference type="ARBA" id="ARBA00022737"/>
    </source>
</evidence>
<name>A0A8J5SW95_ZIZPA</name>
<reference evidence="3" key="1">
    <citation type="journal article" date="2021" name="bioRxiv">
        <title>Whole Genome Assembly and Annotation of Northern Wild Rice, Zizania palustris L., Supports a Whole Genome Duplication in the Zizania Genus.</title>
        <authorList>
            <person name="Haas M."/>
            <person name="Kono T."/>
            <person name="Macchietto M."/>
            <person name="Millas R."/>
            <person name="McGilp L."/>
            <person name="Shao M."/>
            <person name="Duquette J."/>
            <person name="Hirsch C.N."/>
            <person name="Kimball J."/>
        </authorList>
    </citation>
    <scope>NUCLEOTIDE SEQUENCE</scope>
    <source>
        <tissue evidence="3">Fresh leaf tissue</tissue>
    </source>
</reference>
<proteinExistence type="predicted"/>
<evidence type="ECO:0000313" key="4">
    <source>
        <dbReference type="Proteomes" id="UP000729402"/>
    </source>
</evidence>
<dbReference type="PANTHER" id="PTHR11227">
    <property type="entry name" value="WD-REPEAT PROTEIN INTERACTING WITH PHOSPHOINOSIDES WIPI -RELATED"/>
    <property type="match status" value="1"/>
</dbReference>
<dbReference type="InterPro" id="IPR048720">
    <property type="entry name" value="PROPPIN"/>
</dbReference>
<keyword evidence="1" id="KW-0853">WD repeat</keyword>
<keyword evidence="4" id="KW-1185">Reference proteome</keyword>
<accession>A0A8J5SW95</accession>
<comment type="caution">
    <text evidence="3">The sequence shown here is derived from an EMBL/GenBank/DDBJ whole genome shotgun (WGS) entry which is preliminary data.</text>
</comment>
<evidence type="ECO:0000313" key="3">
    <source>
        <dbReference type="EMBL" id="KAG8072712.1"/>
    </source>
</evidence>
<dbReference type="EMBL" id="JAAALK010000283">
    <property type="protein sequence ID" value="KAG8072712.1"/>
    <property type="molecule type" value="Genomic_DNA"/>
</dbReference>
<organism evidence="3 4">
    <name type="scientific">Zizania palustris</name>
    <name type="common">Northern wild rice</name>
    <dbReference type="NCBI Taxonomy" id="103762"/>
    <lineage>
        <taxon>Eukaryota</taxon>
        <taxon>Viridiplantae</taxon>
        <taxon>Streptophyta</taxon>
        <taxon>Embryophyta</taxon>
        <taxon>Tracheophyta</taxon>
        <taxon>Spermatophyta</taxon>
        <taxon>Magnoliopsida</taxon>
        <taxon>Liliopsida</taxon>
        <taxon>Poales</taxon>
        <taxon>Poaceae</taxon>
        <taxon>BOP clade</taxon>
        <taxon>Oryzoideae</taxon>
        <taxon>Oryzeae</taxon>
        <taxon>Zizaniinae</taxon>
        <taxon>Zizania</taxon>
    </lineage>
</organism>
<keyword evidence="2" id="KW-0677">Repeat</keyword>
<reference evidence="3" key="2">
    <citation type="submission" date="2021-02" db="EMBL/GenBank/DDBJ databases">
        <authorList>
            <person name="Kimball J.A."/>
            <person name="Haas M.W."/>
            <person name="Macchietto M."/>
            <person name="Kono T."/>
            <person name="Duquette J."/>
            <person name="Shao M."/>
        </authorList>
    </citation>
    <scope>NUCLEOTIDE SEQUENCE</scope>
    <source>
        <tissue evidence="3">Fresh leaf tissue</tissue>
    </source>
</reference>
<dbReference type="Proteomes" id="UP000729402">
    <property type="component" value="Unassembled WGS sequence"/>
</dbReference>
<gene>
    <name evidence="3" type="ORF">GUJ93_ZPchr0006g41432</name>
</gene>
<protein>
    <submittedName>
        <fullName evidence="3">Uncharacterized protein</fullName>
    </submittedName>
</protein>
<dbReference type="OrthoDB" id="1667587at2759"/>